<organism evidence="2 3">
    <name type="scientific">Pleurodeles waltl</name>
    <name type="common">Iberian ribbed newt</name>
    <dbReference type="NCBI Taxonomy" id="8319"/>
    <lineage>
        <taxon>Eukaryota</taxon>
        <taxon>Metazoa</taxon>
        <taxon>Chordata</taxon>
        <taxon>Craniata</taxon>
        <taxon>Vertebrata</taxon>
        <taxon>Euteleostomi</taxon>
        <taxon>Amphibia</taxon>
        <taxon>Batrachia</taxon>
        <taxon>Caudata</taxon>
        <taxon>Salamandroidea</taxon>
        <taxon>Salamandridae</taxon>
        <taxon>Pleurodelinae</taxon>
        <taxon>Pleurodeles</taxon>
    </lineage>
</organism>
<reference evidence="2" key="1">
    <citation type="journal article" date="2022" name="bioRxiv">
        <title>Sequencing and chromosome-scale assembly of the giantPleurodeles waltlgenome.</title>
        <authorList>
            <person name="Brown T."/>
            <person name="Elewa A."/>
            <person name="Iarovenko S."/>
            <person name="Subramanian E."/>
            <person name="Araus A.J."/>
            <person name="Petzold A."/>
            <person name="Susuki M."/>
            <person name="Suzuki K.-i.T."/>
            <person name="Hayashi T."/>
            <person name="Toyoda A."/>
            <person name="Oliveira C."/>
            <person name="Osipova E."/>
            <person name="Leigh N.D."/>
            <person name="Simon A."/>
            <person name="Yun M.H."/>
        </authorList>
    </citation>
    <scope>NUCLEOTIDE SEQUENCE</scope>
    <source>
        <strain evidence="2">20211129_DDA</strain>
        <tissue evidence="2">Liver</tissue>
    </source>
</reference>
<dbReference type="AlphaFoldDB" id="A0AAV7QB58"/>
<dbReference type="EMBL" id="JANPWB010000010">
    <property type="protein sequence ID" value="KAJ1136646.1"/>
    <property type="molecule type" value="Genomic_DNA"/>
</dbReference>
<accession>A0AAV7QB58</accession>
<evidence type="ECO:0000256" key="1">
    <source>
        <dbReference type="SAM" id="MobiDB-lite"/>
    </source>
</evidence>
<evidence type="ECO:0000313" key="2">
    <source>
        <dbReference type="EMBL" id="KAJ1136646.1"/>
    </source>
</evidence>
<evidence type="ECO:0000313" key="3">
    <source>
        <dbReference type="Proteomes" id="UP001066276"/>
    </source>
</evidence>
<proteinExistence type="predicted"/>
<comment type="caution">
    <text evidence="2">The sequence shown here is derived from an EMBL/GenBank/DDBJ whole genome shotgun (WGS) entry which is preliminary data.</text>
</comment>
<feature type="region of interest" description="Disordered" evidence="1">
    <location>
        <begin position="1"/>
        <end position="22"/>
    </location>
</feature>
<gene>
    <name evidence="2" type="ORF">NDU88_003061</name>
</gene>
<name>A0AAV7QB58_PLEWA</name>
<sequence>MKPHAQARRSWDHKRGPPNLEEIATQSGTLGRCLLLPKAQSLNGSPHKVNRAAAGGDPEIAAEQKSEEVRGEGEARMKARMRAKCPSAPSGWNGRSRLLGCILLLRNDRVLEIARIAHSLLSTEAVTN</sequence>
<protein>
    <submittedName>
        <fullName evidence="2">Uncharacterized protein</fullName>
    </submittedName>
</protein>
<keyword evidence="3" id="KW-1185">Reference proteome</keyword>
<dbReference type="Proteomes" id="UP001066276">
    <property type="component" value="Chromosome 6"/>
</dbReference>